<evidence type="ECO:0000313" key="2">
    <source>
        <dbReference type="Proteomes" id="UP001162060"/>
    </source>
</evidence>
<accession>A0AAV1UTF2</accession>
<name>A0AAV1UTF2_9STRA</name>
<proteinExistence type="predicted"/>
<dbReference type="AlphaFoldDB" id="A0AAV1UTF2"/>
<organism evidence="1 2">
    <name type="scientific">Peronospora matthiolae</name>
    <dbReference type="NCBI Taxonomy" id="2874970"/>
    <lineage>
        <taxon>Eukaryota</taxon>
        <taxon>Sar</taxon>
        <taxon>Stramenopiles</taxon>
        <taxon>Oomycota</taxon>
        <taxon>Peronosporomycetes</taxon>
        <taxon>Peronosporales</taxon>
        <taxon>Peronosporaceae</taxon>
        <taxon>Peronospora</taxon>
    </lineage>
</organism>
<gene>
    <name evidence="1" type="ORF">PM001_LOCUS22751</name>
</gene>
<protein>
    <submittedName>
        <fullName evidence="1">Uncharacterized protein</fullName>
    </submittedName>
</protein>
<evidence type="ECO:0000313" key="1">
    <source>
        <dbReference type="EMBL" id="CAK7937601.1"/>
    </source>
</evidence>
<reference evidence="1" key="1">
    <citation type="submission" date="2024-01" db="EMBL/GenBank/DDBJ databases">
        <authorList>
            <person name="Webb A."/>
        </authorList>
    </citation>
    <scope>NUCLEOTIDE SEQUENCE</scope>
    <source>
        <strain evidence="1">Pm1</strain>
    </source>
</reference>
<comment type="caution">
    <text evidence="1">The sequence shown here is derived from an EMBL/GenBank/DDBJ whole genome shotgun (WGS) entry which is preliminary data.</text>
</comment>
<dbReference type="EMBL" id="CAKLBY020000227">
    <property type="protein sequence ID" value="CAK7937601.1"/>
    <property type="molecule type" value="Genomic_DNA"/>
</dbReference>
<sequence>MQEFDLIGNRYPIGQHAARLPGEKTNVRKSRREAAVEQARGDTVEAKRCAEEAGGALVASAEPVETWPSWAEESWALS</sequence>
<dbReference type="Proteomes" id="UP001162060">
    <property type="component" value="Unassembled WGS sequence"/>
</dbReference>